<protein>
    <submittedName>
        <fullName evidence="4">Adenine nucleotide alpha hydrolases-like superfamily protein isoform 1</fullName>
    </submittedName>
</protein>
<organism evidence="4 5">
    <name type="scientific">Hibiscus syriacus</name>
    <name type="common">Rose of Sharon</name>
    <dbReference type="NCBI Taxonomy" id="106335"/>
    <lineage>
        <taxon>Eukaryota</taxon>
        <taxon>Viridiplantae</taxon>
        <taxon>Streptophyta</taxon>
        <taxon>Embryophyta</taxon>
        <taxon>Tracheophyta</taxon>
        <taxon>Spermatophyta</taxon>
        <taxon>Magnoliopsida</taxon>
        <taxon>eudicotyledons</taxon>
        <taxon>Gunneridae</taxon>
        <taxon>Pentapetalae</taxon>
        <taxon>rosids</taxon>
        <taxon>malvids</taxon>
        <taxon>Malvales</taxon>
        <taxon>Malvaceae</taxon>
        <taxon>Malvoideae</taxon>
        <taxon>Hibiscus</taxon>
    </lineage>
</organism>
<feature type="domain" description="CCHC-type" evidence="3">
    <location>
        <begin position="342"/>
        <end position="355"/>
    </location>
</feature>
<evidence type="ECO:0000313" key="5">
    <source>
        <dbReference type="Proteomes" id="UP000436088"/>
    </source>
</evidence>
<dbReference type="Gene3D" id="4.10.60.10">
    <property type="entry name" value="Zinc finger, CCHC-type"/>
    <property type="match status" value="2"/>
</dbReference>
<proteinExistence type="predicted"/>
<dbReference type="PROSITE" id="PS50158">
    <property type="entry name" value="ZF_CCHC"/>
    <property type="match status" value="2"/>
</dbReference>
<dbReference type="InterPro" id="IPR036875">
    <property type="entry name" value="Znf_CCHC_sf"/>
</dbReference>
<dbReference type="PANTHER" id="PTHR46978">
    <property type="entry name" value="ZINC KNUCKLE (CCHC-TYPE) FAMILY PROTEIN"/>
    <property type="match status" value="1"/>
</dbReference>
<dbReference type="GO" id="GO:0008270">
    <property type="term" value="F:zinc ion binding"/>
    <property type="evidence" value="ECO:0007669"/>
    <property type="project" value="UniProtKB-KW"/>
</dbReference>
<dbReference type="SUPFAM" id="SSF57756">
    <property type="entry name" value="Retrovirus zinc finger-like domains"/>
    <property type="match status" value="2"/>
</dbReference>
<keyword evidence="5" id="KW-1185">Reference proteome</keyword>
<evidence type="ECO:0000256" key="2">
    <source>
        <dbReference type="SAM" id="MobiDB-lite"/>
    </source>
</evidence>
<dbReference type="EMBL" id="VEPZ02000863">
    <property type="protein sequence ID" value="KAE8715282.1"/>
    <property type="molecule type" value="Genomic_DNA"/>
</dbReference>
<dbReference type="Proteomes" id="UP000436088">
    <property type="component" value="Unassembled WGS sequence"/>
</dbReference>
<dbReference type="SMART" id="SM00343">
    <property type="entry name" value="ZnF_C2HC"/>
    <property type="match status" value="5"/>
</dbReference>
<sequence length="403" mass="45011">MVEGEATVKRKRRRRRYRKRMYNNESQYQAHQSVPVDSGKSAIYTGKDEAVRTVAVLKWDFNEFVDTDVMENKMIETVQAVTCRTEGNADEASSMEVTDICSSSSVDEGLISNICSGTSTGDMVSAVGTIRVDGVMVRSELKSVLAEETVDAGMKEMHAEKDKCVEIVKSSAKNTVLRSHLKRRYFDLPNGNWARCLDYGEYHPAAANCLLQRRGKVCFLSRNNQHIGKHCSQQGQYCFVCRGTFRQAHDCPKKQEENHIICLRCGDSGHDMFSCISDYSADDLKKIRCYVCEDFGHLSCVKLPYTSPTEASCYNCGQSGHFGSDCSKCPKVVRGSKSPALCYRCREKGHFARTCTLPRKHARKVRAEVRSPGSSSAPPKLEPQSDANNCEGETQALIINIIQ</sequence>
<dbReference type="AlphaFoldDB" id="A0A6A3BJP5"/>
<feature type="domain" description="CCHC-type" evidence="3">
    <location>
        <begin position="313"/>
        <end position="328"/>
    </location>
</feature>
<keyword evidence="1" id="KW-0479">Metal-binding</keyword>
<dbReference type="InterPro" id="IPR001878">
    <property type="entry name" value="Znf_CCHC"/>
</dbReference>
<evidence type="ECO:0000259" key="3">
    <source>
        <dbReference type="PROSITE" id="PS50158"/>
    </source>
</evidence>
<reference evidence="4" key="1">
    <citation type="submission" date="2019-09" db="EMBL/GenBank/DDBJ databases">
        <title>Draft genome information of white flower Hibiscus syriacus.</title>
        <authorList>
            <person name="Kim Y.-M."/>
        </authorList>
    </citation>
    <scope>NUCLEOTIDE SEQUENCE [LARGE SCALE GENOMIC DNA]</scope>
    <source>
        <strain evidence="4">YM2019G1</strain>
    </source>
</reference>
<name>A0A6A3BJP5_HIBSY</name>
<dbReference type="Pfam" id="PF00098">
    <property type="entry name" value="zf-CCHC"/>
    <property type="match status" value="2"/>
</dbReference>
<gene>
    <name evidence="4" type="ORF">F3Y22_tig00110183pilonHSYRG00060</name>
</gene>
<evidence type="ECO:0000256" key="1">
    <source>
        <dbReference type="PROSITE-ProRule" id="PRU00047"/>
    </source>
</evidence>
<dbReference type="GO" id="GO:0016787">
    <property type="term" value="F:hydrolase activity"/>
    <property type="evidence" value="ECO:0007669"/>
    <property type="project" value="UniProtKB-KW"/>
</dbReference>
<accession>A0A6A3BJP5</accession>
<keyword evidence="1" id="KW-0863">Zinc-finger</keyword>
<dbReference type="OrthoDB" id="427960at2759"/>
<keyword evidence="1" id="KW-0862">Zinc</keyword>
<dbReference type="GO" id="GO:0003676">
    <property type="term" value="F:nucleic acid binding"/>
    <property type="evidence" value="ECO:0007669"/>
    <property type="project" value="InterPro"/>
</dbReference>
<evidence type="ECO:0000313" key="4">
    <source>
        <dbReference type="EMBL" id="KAE8715282.1"/>
    </source>
</evidence>
<comment type="caution">
    <text evidence="4">The sequence shown here is derived from an EMBL/GenBank/DDBJ whole genome shotgun (WGS) entry which is preliminary data.</text>
</comment>
<dbReference type="PANTHER" id="PTHR46978:SF2">
    <property type="entry name" value="ZINC KNUCKLE (CCHC-TYPE) FAMILY PROTEIN ISOFORM 1"/>
    <property type="match status" value="1"/>
</dbReference>
<feature type="region of interest" description="Disordered" evidence="2">
    <location>
        <begin position="367"/>
        <end position="388"/>
    </location>
</feature>